<dbReference type="GO" id="GO:0004190">
    <property type="term" value="F:aspartic-type endopeptidase activity"/>
    <property type="evidence" value="ECO:0007669"/>
    <property type="project" value="UniProtKB-KW"/>
</dbReference>
<proteinExistence type="inferred from homology"/>
<keyword evidence="4" id="KW-0378">Hydrolase</keyword>
<dbReference type="KEGG" id="sli:Slin_3885"/>
<gene>
    <name evidence="5" type="ordered locus">Slin_3885</name>
</gene>
<dbReference type="PANTHER" id="PTHR30302">
    <property type="entry name" value="HYDROGENASE 1 MATURATION PROTEASE"/>
    <property type="match status" value="1"/>
</dbReference>
<dbReference type="SUPFAM" id="SSF53163">
    <property type="entry name" value="HybD-like"/>
    <property type="match status" value="1"/>
</dbReference>
<dbReference type="GO" id="GO:0008047">
    <property type="term" value="F:enzyme activator activity"/>
    <property type="evidence" value="ECO:0007669"/>
    <property type="project" value="InterPro"/>
</dbReference>
<dbReference type="eggNOG" id="COG0680">
    <property type="taxonomic scope" value="Bacteria"/>
</dbReference>
<reference evidence="5 6" key="1">
    <citation type="journal article" date="2010" name="Stand. Genomic Sci.">
        <title>Complete genome sequence of Spirosoma linguale type strain (1).</title>
        <authorList>
            <person name="Lail K."/>
            <person name="Sikorski J."/>
            <person name="Saunders E."/>
            <person name="Lapidus A."/>
            <person name="Glavina Del Rio T."/>
            <person name="Copeland A."/>
            <person name="Tice H."/>
            <person name="Cheng J.-F."/>
            <person name="Lucas S."/>
            <person name="Nolan M."/>
            <person name="Bruce D."/>
            <person name="Goodwin L."/>
            <person name="Pitluck S."/>
            <person name="Ivanova N."/>
            <person name="Mavromatis K."/>
            <person name="Ovchinnikova G."/>
            <person name="Pati A."/>
            <person name="Chen A."/>
            <person name="Palaniappan K."/>
            <person name="Land M."/>
            <person name="Hauser L."/>
            <person name="Chang Y.-J."/>
            <person name="Jeffries C.D."/>
            <person name="Chain P."/>
            <person name="Brettin T."/>
            <person name="Detter J.C."/>
            <person name="Schuetze A."/>
            <person name="Rohde M."/>
            <person name="Tindall B.J."/>
            <person name="Goeker M."/>
            <person name="Bristow J."/>
            <person name="Eisen J.A."/>
            <person name="Markowitz V."/>
            <person name="Hugenholtz P."/>
            <person name="Kyrpides N.C."/>
            <person name="Klenk H.-P."/>
            <person name="Chen F."/>
        </authorList>
    </citation>
    <scope>NUCLEOTIDE SEQUENCE [LARGE SCALE GENOMIC DNA]</scope>
    <source>
        <strain evidence="6">ATCC 33905 / DSM 74 / LMG 10896 / Claus 1</strain>
    </source>
</reference>
<dbReference type="STRING" id="504472.Slin_3885"/>
<dbReference type="GO" id="GO:0016485">
    <property type="term" value="P:protein processing"/>
    <property type="evidence" value="ECO:0007669"/>
    <property type="project" value="TreeGrafter"/>
</dbReference>
<dbReference type="MEROPS" id="A31.005"/>
<evidence type="ECO:0000256" key="1">
    <source>
        <dbReference type="ARBA" id="ARBA00006814"/>
    </source>
</evidence>
<dbReference type="InterPro" id="IPR023430">
    <property type="entry name" value="Pept_HybD-like_dom_sf"/>
</dbReference>
<dbReference type="HOGENOM" id="CLU_099037_2_0_10"/>
<dbReference type="PRINTS" id="PR00446">
    <property type="entry name" value="HYDRGNUPTAKE"/>
</dbReference>
<keyword evidence="2 5" id="KW-0645">Protease</keyword>
<dbReference type="Pfam" id="PF01750">
    <property type="entry name" value="HycI"/>
    <property type="match status" value="1"/>
</dbReference>
<keyword evidence="6" id="KW-1185">Reference proteome</keyword>
<evidence type="ECO:0000256" key="4">
    <source>
        <dbReference type="ARBA" id="ARBA00022801"/>
    </source>
</evidence>
<evidence type="ECO:0000256" key="2">
    <source>
        <dbReference type="ARBA" id="ARBA00022670"/>
    </source>
</evidence>
<dbReference type="Gene3D" id="3.40.50.1450">
    <property type="entry name" value="HybD-like"/>
    <property type="match status" value="1"/>
</dbReference>
<organism evidence="5 6">
    <name type="scientific">Spirosoma linguale (strain ATCC 33905 / DSM 74 / LMG 10896 / Claus 1)</name>
    <dbReference type="NCBI Taxonomy" id="504472"/>
    <lineage>
        <taxon>Bacteria</taxon>
        <taxon>Pseudomonadati</taxon>
        <taxon>Bacteroidota</taxon>
        <taxon>Cytophagia</taxon>
        <taxon>Cytophagales</taxon>
        <taxon>Cytophagaceae</taxon>
        <taxon>Spirosoma</taxon>
    </lineage>
</organism>
<accession>D2QHS6</accession>
<dbReference type="RefSeq" id="WP_012928386.1">
    <property type="nucleotide sequence ID" value="NC_013730.1"/>
</dbReference>
<evidence type="ECO:0000313" key="5">
    <source>
        <dbReference type="EMBL" id="ADB39875.1"/>
    </source>
</evidence>
<dbReference type="NCBIfam" id="TIGR00072">
    <property type="entry name" value="hydrog_prot"/>
    <property type="match status" value="1"/>
</dbReference>
<keyword evidence="3" id="KW-0064">Aspartyl protease</keyword>
<dbReference type="InterPro" id="IPR000671">
    <property type="entry name" value="Peptidase_A31"/>
</dbReference>
<name>D2QHS6_SPILD</name>
<dbReference type="Proteomes" id="UP000002028">
    <property type="component" value="Chromosome"/>
</dbReference>
<protein>
    <submittedName>
        <fullName evidence="5">Hydrogenase maturation protease</fullName>
    </submittedName>
</protein>
<dbReference type="AlphaFoldDB" id="D2QHS6"/>
<dbReference type="PANTHER" id="PTHR30302:SF1">
    <property type="entry name" value="HYDROGENASE 2 MATURATION PROTEASE"/>
    <property type="match status" value="1"/>
</dbReference>
<evidence type="ECO:0000256" key="3">
    <source>
        <dbReference type="ARBA" id="ARBA00022750"/>
    </source>
</evidence>
<dbReference type="EMBL" id="CP001769">
    <property type="protein sequence ID" value="ADB39875.1"/>
    <property type="molecule type" value="Genomic_DNA"/>
</dbReference>
<evidence type="ECO:0000313" key="6">
    <source>
        <dbReference type="Proteomes" id="UP000002028"/>
    </source>
</evidence>
<comment type="similarity">
    <text evidence="1">Belongs to the peptidase A31 family.</text>
</comment>
<sequence>MKKTAIMGFGNPVRSDDGVGCYVIDRLRESLGEQPDIGLFDMGTSAFEVLFQLRGHGRILIVDAVVNTGEEPGTLYKLPAHEVEAAIEDDPMVFLHSLKWNQALSYARKILLNDYPDDVQVYLIAVDNTKLEVSLSDAVKAAGDRVVALIEESLLVNG</sequence>